<dbReference type="InterPro" id="IPR051162">
    <property type="entry name" value="T4SS_component"/>
</dbReference>
<protein>
    <submittedName>
        <fullName evidence="2">AAA ATPase</fullName>
    </submittedName>
</protein>
<dbReference type="EMBL" id="CP002529">
    <property type="protein sequence ID" value="ADY01677.1"/>
    <property type="molecule type" value="Genomic_DNA"/>
</dbReference>
<gene>
    <name evidence="2" type="ordered locus">VMUT_1472</name>
</gene>
<dbReference type="SUPFAM" id="SSF52540">
    <property type="entry name" value="P-loop containing nucleoside triphosphate hydrolases"/>
    <property type="match status" value="1"/>
</dbReference>
<proteinExistence type="predicted"/>
<dbReference type="STRING" id="985053.VMUT_1472"/>
<feature type="domain" description="AAA+ ATPase" evidence="1">
    <location>
        <begin position="166"/>
        <end position="528"/>
    </location>
</feature>
<dbReference type="PANTHER" id="PTHR30121:SF1">
    <property type="entry name" value="AAA+ ATPASE DOMAIN-CONTAINING PROTEIN"/>
    <property type="match status" value="1"/>
</dbReference>
<dbReference type="InterPro" id="IPR002789">
    <property type="entry name" value="HerA_central"/>
</dbReference>
<dbReference type="KEGG" id="vmo:VMUT_1472"/>
<dbReference type="HOGENOM" id="CLU_453183_0_0_2"/>
<evidence type="ECO:0000313" key="2">
    <source>
        <dbReference type="EMBL" id="ADY01677.1"/>
    </source>
</evidence>
<name>F0QT88_VULM7</name>
<dbReference type="PANTHER" id="PTHR30121">
    <property type="entry name" value="UNCHARACTERIZED PROTEIN YJGR-RELATED"/>
    <property type="match status" value="1"/>
</dbReference>
<dbReference type="Proteomes" id="UP000007485">
    <property type="component" value="Chromosome"/>
</dbReference>
<accession>F0QT88</accession>
<dbReference type="eggNOG" id="arCOG00284">
    <property type="taxonomic scope" value="Archaea"/>
</dbReference>
<keyword evidence="3" id="KW-1185">Reference proteome</keyword>
<sequence>MVEVGLGGVDCVSYVGLITRLMPSSVSLESAEVHMVTECDREFHVGEYLVVESRGSNYLARIAESRVEDIYSIAKTPVLSLDQELAMDVKYVPRLIKLELISECRNSDCGPPTKPPEIHSRVRVPGPGEVSRMLSLPSAGVVIGALALPNGSSLPDNQVLLPLDALRHHVLVVGTTGSGKTTLLKNLALELVGNYGKVTVVSLDAVGHYHHLLLNNVDVRVLMPVTRGMLRRYLGSGGDVKDLAHALVRDYVNSAFKSFGIRLGRARVRARFARRRKGGVSVVREVRVMPGNLRAGVTIIPWALRTRAILYRVNDVTGMLTEQARMFYGRVIKAVRDKVPGELTFRKIYNHLISPSEVQERGRRLLNYEVIARDLGIHESTLQNIIRTILAIIETGVVDVKRGNVVVPEPDYREALRPGYVVLHLANVLPMAQRVMVYRVLDVVYRFMGLEHLRDRERMSAVLVDEAHLFFPQTRSEDEKAMLERHLTRLTRLGRGRGIAVVFATHMPTDLNDAVIQLTNTKIVLRSDEKVLERLGIPSSERRFLTTATAGLAYVTTFAYRYPVYVRITPRAYHVG</sequence>
<dbReference type="SMART" id="SM00382">
    <property type="entry name" value="AAA"/>
    <property type="match status" value="1"/>
</dbReference>
<organism evidence="2 3">
    <name type="scientific">Vulcanisaeta moutnovskia (strain 768-28)</name>
    <dbReference type="NCBI Taxonomy" id="985053"/>
    <lineage>
        <taxon>Archaea</taxon>
        <taxon>Thermoproteota</taxon>
        <taxon>Thermoprotei</taxon>
        <taxon>Thermoproteales</taxon>
        <taxon>Thermoproteaceae</taxon>
        <taxon>Vulcanisaeta</taxon>
    </lineage>
</organism>
<evidence type="ECO:0000259" key="1">
    <source>
        <dbReference type="SMART" id="SM00382"/>
    </source>
</evidence>
<dbReference type="Gene3D" id="3.40.50.300">
    <property type="entry name" value="P-loop containing nucleotide triphosphate hydrolases"/>
    <property type="match status" value="2"/>
</dbReference>
<evidence type="ECO:0000313" key="3">
    <source>
        <dbReference type="Proteomes" id="UP000007485"/>
    </source>
</evidence>
<reference evidence="2 3" key="1">
    <citation type="journal article" date="2011" name="J. Bacteriol.">
        <title>Complete genome sequence of 'Vulcanisaeta moutnovskia' strain 768-28, a novel member of the hyperthermophilic crenarchaeal genus vulcanisaeta.</title>
        <authorList>
            <person name="Gumerov V.M."/>
            <person name="Mardanov A.V."/>
            <person name="Beletsky A.V."/>
            <person name="Prokofeva M.I."/>
            <person name="Bonch-Osmolovskaya E.A."/>
            <person name="Ravin N.V."/>
            <person name="Skryabin K.G."/>
        </authorList>
    </citation>
    <scope>NUCLEOTIDE SEQUENCE [LARGE SCALE GENOMIC DNA]</scope>
    <source>
        <strain evidence="2 3">768-28</strain>
    </source>
</reference>
<dbReference type="InterPro" id="IPR003593">
    <property type="entry name" value="AAA+_ATPase"/>
</dbReference>
<dbReference type="Pfam" id="PF01935">
    <property type="entry name" value="DUF87"/>
    <property type="match status" value="1"/>
</dbReference>
<dbReference type="InterPro" id="IPR027417">
    <property type="entry name" value="P-loop_NTPase"/>
</dbReference>
<dbReference type="AlphaFoldDB" id="F0QT88"/>